<evidence type="ECO:0000256" key="5">
    <source>
        <dbReference type="SAM" id="MobiDB-lite"/>
    </source>
</evidence>
<feature type="domain" description="Fork-head" evidence="6">
    <location>
        <begin position="144"/>
        <end position="238"/>
    </location>
</feature>
<dbReference type="SMART" id="SM00339">
    <property type="entry name" value="FH"/>
    <property type="match status" value="1"/>
</dbReference>
<dbReference type="InterPro" id="IPR030456">
    <property type="entry name" value="TF_fork_head_CS_2"/>
</dbReference>
<dbReference type="PANTHER" id="PTHR11829">
    <property type="entry name" value="FORKHEAD BOX PROTEIN"/>
    <property type="match status" value="1"/>
</dbReference>
<protein>
    <recommendedName>
        <fullName evidence="6">Fork-head domain-containing protein</fullName>
    </recommendedName>
</protein>
<keyword evidence="3 4" id="KW-0539">Nucleus</keyword>
<dbReference type="Pfam" id="PF00250">
    <property type="entry name" value="Forkhead"/>
    <property type="match status" value="1"/>
</dbReference>
<feature type="region of interest" description="Disordered" evidence="5">
    <location>
        <begin position="229"/>
        <end position="257"/>
    </location>
</feature>
<dbReference type="InterPro" id="IPR036388">
    <property type="entry name" value="WH-like_DNA-bd_sf"/>
</dbReference>
<dbReference type="EMBL" id="CAWYQH010000108">
    <property type="protein sequence ID" value="CAK8689668.1"/>
    <property type="molecule type" value="Genomic_DNA"/>
</dbReference>
<evidence type="ECO:0000256" key="4">
    <source>
        <dbReference type="PROSITE-ProRule" id="PRU00089"/>
    </source>
</evidence>
<proteinExistence type="predicted"/>
<feature type="DNA-binding region" description="Fork-head" evidence="4">
    <location>
        <begin position="144"/>
        <end position="238"/>
    </location>
</feature>
<keyword evidence="2 4" id="KW-0238">DNA-binding</keyword>
<dbReference type="InterPro" id="IPR018122">
    <property type="entry name" value="TF_fork_head_CS_1"/>
</dbReference>
<reference evidence="7 8" key="1">
    <citation type="submission" date="2024-02" db="EMBL/GenBank/DDBJ databases">
        <authorList>
            <person name="Daric V."/>
            <person name="Darras S."/>
        </authorList>
    </citation>
    <scope>NUCLEOTIDE SEQUENCE [LARGE SCALE GENOMIC DNA]</scope>
</reference>
<dbReference type="SUPFAM" id="SSF46785">
    <property type="entry name" value="Winged helix' DNA-binding domain"/>
    <property type="match status" value="1"/>
</dbReference>
<feature type="compositionally biased region" description="Basic and acidic residues" evidence="5">
    <location>
        <begin position="241"/>
        <end position="255"/>
    </location>
</feature>
<evidence type="ECO:0000256" key="2">
    <source>
        <dbReference type="ARBA" id="ARBA00023125"/>
    </source>
</evidence>
<dbReference type="InterPro" id="IPR001766">
    <property type="entry name" value="Fork_head_dom"/>
</dbReference>
<dbReference type="PRINTS" id="PR00053">
    <property type="entry name" value="FORKHEAD"/>
</dbReference>
<dbReference type="Gene3D" id="1.10.10.10">
    <property type="entry name" value="Winged helix-like DNA-binding domain superfamily/Winged helix DNA-binding domain"/>
    <property type="match status" value="1"/>
</dbReference>
<comment type="subcellular location">
    <subcellularLocation>
        <location evidence="1 4">Nucleus</location>
    </subcellularLocation>
</comment>
<accession>A0ABP0GDY0</accession>
<keyword evidence="8" id="KW-1185">Reference proteome</keyword>
<evidence type="ECO:0000313" key="8">
    <source>
        <dbReference type="Proteomes" id="UP001642483"/>
    </source>
</evidence>
<name>A0ABP0GDY0_CLALP</name>
<comment type="caution">
    <text evidence="7">The sequence shown here is derived from an EMBL/GenBank/DDBJ whole genome shotgun (WGS) entry which is preliminary data.</text>
</comment>
<evidence type="ECO:0000313" key="7">
    <source>
        <dbReference type="EMBL" id="CAK8689668.1"/>
    </source>
</evidence>
<gene>
    <name evidence="7" type="ORF">CVLEPA_LOCUS21638</name>
</gene>
<evidence type="ECO:0000256" key="1">
    <source>
        <dbReference type="ARBA" id="ARBA00004123"/>
    </source>
</evidence>
<evidence type="ECO:0000259" key="6">
    <source>
        <dbReference type="PROSITE" id="PS50039"/>
    </source>
</evidence>
<dbReference type="InterPro" id="IPR036390">
    <property type="entry name" value="WH_DNA-bd_sf"/>
</dbReference>
<sequence length="492" mass="54996">MVLVDRRLVPASAIMNPSFPSAQTHAPAAQEIVEVPSVYENLYQAGNVHMHGTRSSHHGHYPLEYSNGASTNPYLWAAAASNPYNSSYYQGYGPGHHHAAAAVAVAGQRNFFAHHPTHHHSPGFSSDFPWLSLSSQTELFKMVRPPYSYSALIAMAIQNSKEKKLTLAGIYTYVAENFPFYKRSRAGWQNSIRHNLSLNDCFKKVARDEDDPGKGNYWALDPNCEKMFDNGNFRRRRKRRDQTGETKGDRPEDFNLPRIPHCYSTAASYAASSLSHKFSDDDTGYSRTGDQRRDELGLLQPTHEQHNIEHPSPMQDAEVTSMTEVSGVGGYTLNHDLSMQEHQQALSSPTTHTKESGYDVMQNQIEQQYQSQTNSKQQQNNHSSLVGEGEISRAVTSSILPDFRAASNQSHLDMMRYAGFSNNSSYPNPQVGQATSHYSNPYGFGHGLSASGISSSVTSPPQYQAHLQAQHTQQRPFNFSVNTLIHRQYPKI</sequence>
<dbReference type="PROSITE" id="PS00657">
    <property type="entry name" value="FORK_HEAD_1"/>
    <property type="match status" value="1"/>
</dbReference>
<evidence type="ECO:0000256" key="3">
    <source>
        <dbReference type="ARBA" id="ARBA00023242"/>
    </source>
</evidence>
<dbReference type="Proteomes" id="UP001642483">
    <property type="component" value="Unassembled WGS sequence"/>
</dbReference>
<dbReference type="PANTHER" id="PTHR11829:SF384">
    <property type="entry name" value="FORK-HEAD DOMAIN-CONTAINING PROTEIN"/>
    <property type="match status" value="1"/>
</dbReference>
<dbReference type="InterPro" id="IPR050211">
    <property type="entry name" value="FOX_domain-containing"/>
</dbReference>
<dbReference type="PROSITE" id="PS00658">
    <property type="entry name" value="FORK_HEAD_2"/>
    <property type="match status" value="1"/>
</dbReference>
<dbReference type="PROSITE" id="PS50039">
    <property type="entry name" value="FORK_HEAD_3"/>
    <property type="match status" value="1"/>
</dbReference>
<organism evidence="7 8">
    <name type="scientific">Clavelina lepadiformis</name>
    <name type="common">Light-bulb sea squirt</name>
    <name type="synonym">Ascidia lepadiformis</name>
    <dbReference type="NCBI Taxonomy" id="159417"/>
    <lineage>
        <taxon>Eukaryota</taxon>
        <taxon>Metazoa</taxon>
        <taxon>Chordata</taxon>
        <taxon>Tunicata</taxon>
        <taxon>Ascidiacea</taxon>
        <taxon>Aplousobranchia</taxon>
        <taxon>Clavelinidae</taxon>
        <taxon>Clavelina</taxon>
    </lineage>
</organism>